<keyword evidence="3" id="KW-0460">Magnesium</keyword>
<feature type="binding site" evidence="3">
    <location>
        <position position="224"/>
    </location>
    <ligand>
        <name>Mg(2+)</name>
        <dbReference type="ChEBI" id="CHEBI:18420"/>
        <label>2</label>
    </ligand>
</feature>
<dbReference type="EMBL" id="CP029480">
    <property type="protein sequence ID" value="AWV99564.1"/>
    <property type="molecule type" value="Genomic_DNA"/>
</dbReference>
<feature type="binding site" evidence="3">
    <location>
        <position position="87"/>
    </location>
    <ligand>
        <name>5-phospho-alpha-D-ribose 1-diphosphate</name>
        <dbReference type="ChEBI" id="CHEBI:58017"/>
    </ligand>
</feature>
<dbReference type="Pfam" id="PF02885">
    <property type="entry name" value="Glycos_trans_3N"/>
    <property type="match status" value="1"/>
</dbReference>
<dbReference type="HAMAP" id="MF_00211">
    <property type="entry name" value="TrpD"/>
    <property type="match status" value="1"/>
</dbReference>
<dbReference type="PANTHER" id="PTHR43285">
    <property type="entry name" value="ANTHRANILATE PHOSPHORIBOSYLTRANSFERASE"/>
    <property type="match status" value="1"/>
</dbReference>
<dbReference type="NCBIfam" id="TIGR01245">
    <property type="entry name" value="trpD"/>
    <property type="match status" value="1"/>
</dbReference>
<evidence type="ECO:0000256" key="3">
    <source>
        <dbReference type="HAMAP-Rule" id="MF_00211"/>
    </source>
</evidence>
<proteinExistence type="inferred from homology"/>
<keyword evidence="1 3" id="KW-0328">Glycosyltransferase</keyword>
<keyword evidence="2 3" id="KW-0808">Transferase</keyword>
<reference evidence="6 7" key="1">
    <citation type="submission" date="2018-05" db="EMBL/GenBank/DDBJ databases">
        <title>Complete genome sequence of Arcticibacterium luteifluviistationis SM1504T, a cytophagaceae bacterium isolated from Arctic surface seawater.</title>
        <authorList>
            <person name="Li Y."/>
            <person name="Qin Q.-L."/>
        </authorList>
    </citation>
    <scope>NUCLEOTIDE SEQUENCE [LARGE SCALE GENOMIC DNA]</scope>
    <source>
        <strain evidence="6 7">SM1504</strain>
    </source>
</reference>
<keyword evidence="7" id="KW-1185">Reference proteome</keyword>
<dbReference type="GO" id="GO:0004048">
    <property type="term" value="F:anthranilate phosphoribosyltransferase activity"/>
    <property type="evidence" value="ECO:0007669"/>
    <property type="project" value="UniProtKB-UniRule"/>
</dbReference>
<dbReference type="EC" id="2.4.2.18" evidence="3"/>
<evidence type="ECO:0000313" key="7">
    <source>
        <dbReference type="Proteomes" id="UP000249873"/>
    </source>
</evidence>
<dbReference type="AlphaFoldDB" id="A0A2Z4GEE5"/>
<dbReference type="Gene3D" id="3.40.1030.10">
    <property type="entry name" value="Nucleoside phosphorylase/phosphoribosyltransferase catalytic domain"/>
    <property type="match status" value="1"/>
</dbReference>
<dbReference type="GO" id="GO:0000287">
    <property type="term" value="F:magnesium ion binding"/>
    <property type="evidence" value="ECO:0007669"/>
    <property type="project" value="UniProtKB-UniRule"/>
</dbReference>
<keyword evidence="3" id="KW-0028">Amino-acid biosynthesis</keyword>
<dbReference type="Pfam" id="PF00591">
    <property type="entry name" value="Glycos_transf_3"/>
    <property type="match status" value="1"/>
</dbReference>
<evidence type="ECO:0000259" key="5">
    <source>
        <dbReference type="Pfam" id="PF02885"/>
    </source>
</evidence>
<comment type="pathway">
    <text evidence="3">Amino-acid biosynthesis; L-tryptophan biosynthesis; L-tryptophan from chorismate: step 2/5.</text>
</comment>
<accession>A0A2Z4GEE5</accession>
<evidence type="ECO:0000313" key="6">
    <source>
        <dbReference type="EMBL" id="AWV99564.1"/>
    </source>
</evidence>
<name>A0A2Z4GEE5_9BACT</name>
<comment type="subunit">
    <text evidence="3">Homodimer.</text>
</comment>
<feature type="binding site" evidence="3">
    <location>
        <position position="79"/>
    </location>
    <ligand>
        <name>5-phospho-alpha-D-ribose 1-diphosphate</name>
        <dbReference type="ChEBI" id="CHEBI:58017"/>
    </ligand>
</feature>
<evidence type="ECO:0000259" key="4">
    <source>
        <dbReference type="Pfam" id="PF00591"/>
    </source>
</evidence>
<feature type="binding site" evidence="3">
    <location>
        <begin position="82"/>
        <end position="83"/>
    </location>
    <ligand>
        <name>5-phospho-alpha-D-ribose 1-diphosphate</name>
        <dbReference type="ChEBI" id="CHEBI:58017"/>
    </ligand>
</feature>
<dbReference type="Gene3D" id="1.20.970.10">
    <property type="entry name" value="Transferase, Pyrimidine Nucleoside Phosphorylase, Chain C"/>
    <property type="match status" value="1"/>
</dbReference>
<feature type="binding site" evidence="3">
    <location>
        <position position="165"/>
    </location>
    <ligand>
        <name>anthranilate</name>
        <dbReference type="ChEBI" id="CHEBI:16567"/>
        <label>2</label>
    </ligand>
</feature>
<feature type="binding site" evidence="3">
    <location>
        <position position="119"/>
    </location>
    <ligand>
        <name>5-phospho-alpha-D-ribose 1-diphosphate</name>
        <dbReference type="ChEBI" id="CHEBI:58017"/>
    </ligand>
</feature>
<feature type="binding site" evidence="3">
    <location>
        <position position="110"/>
    </location>
    <ligand>
        <name>anthranilate</name>
        <dbReference type="ChEBI" id="CHEBI:16567"/>
        <label>1</label>
    </ligand>
</feature>
<dbReference type="PANTHER" id="PTHR43285:SF2">
    <property type="entry name" value="ANTHRANILATE PHOSPHORIBOSYLTRANSFERASE"/>
    <property type="match status" value="1"/>
</dbReference>
<organism evidence="6 7">
    <name type="scientific">Arcticibacterium luteifluviistationis</name>
    <dbReference type="NCBI Taxonomy" id="1784714"/>
    <lineage>
        <taxon>Bacteria</taxon>
        <taxon>Pseudomonadati</taxon>
        <taxon>Bacteroidota</taxon>
        <taxon>Cytophagia</taxon>
        <taxon>Cytophagales</taxon>
        <taxon>Leadbetterellaceae</taxon>
        <taxon>Arcticibacterium</taxon>
    </lineage>
</organism>
<gene>
    <name evidence="3 6" type="primary">trpD</name>
    <name evidence="6" type="ORF">DJ013_15865</name>
</gene>
<dbReference type="GO" id="GO:0000162">
    <property type="term" value="P:L-tryptophan biosynthetic process"/>
    <property type="evidence" value="ECO:0007669"/>
    <property type="project" value="UniProtKB-UniRule"/>
</dbReference>
<feature type="domain" description="Glycosyl transferase family 3 N-terminal" evidence="5">
    <location>
        <begin position="2"/>
        <end position="63"/>
    </location>
</feature>
<comment type="caution">
    <text evidence="3">Lacks conserved residue(s) required for the propagation of feature annotation.</text>
</comment>
<dbReference type="InterPro" id="IPR005940">
    <property type="entry name" value="Anthranilate_Pribosyl_Tfrase"/>
</dbReference>
<dbReference type="InterPro" id="IPR036320">
    <property type="entry name" value="Glycosyl_Trfase_fam3_N_dom_sf"/>
</dbReference>
<sequence>MKTYLNQLIRHQSLTKEEAFRALSKIAAGEVNPSQTAAFLMGIQQKGITSEELTGFRDAMLAVANKIDLSDFDAMDVCGTGGDGKDTFNISTTSAFVIAGAGQKVAKHGNHGVSSAVGSSTVLEHLGIKFTNDADYLKEKLETAGMCYLHAPLFHPAMRHVGPIRKELGMKTFFNMLGPLLNPGEVKKQLTGVYDLCVFELYEQVFRQTDKQFGIIFDLAVYDEISLTGDFMFSSHYPSADEGELFSPSAFGLKNFKAEQLYGGGGLEDSAKMLVDILENKGTEAQTSVVLANAAIGLGVAQNITLEQGMALAKESLESGRAREVLKKMVS</sequence>
<feature type="binding site" evidence="3">
    <location>
        <position position="223"/>
    </location>
    <ligand>
        <name>Mg(2+)</name>
        <dbReference type="ChEBI" id="CHEBI:18420"/>
        <label>2</label>
    </ligand>
</feature>
<dbReference type="RefSeq" id="WP_111372932.1">
    <property type="nucleotide sequence ID" value="NZ_CP029480.1"/>
</dbReference>
<feature type="binding site" evidence="3">
    <location>
        <position position="224"/>
    </location>
    <ligand>
        <name>Mg(2+)</name>
        <dbReference type="ChEBI" id="CHEBI:18420"/>
        <label>1</label>
    </ligand>
</feature>
<comment type="similarity">
    <text evidence="3">Belongs to the anthranilate phosphoribosyltransferase family.</text>
</comment>
<dbReference type="SUPFAM" id="SSF47648">
    <property type="entry name" value="Nucleoside phosphorylase/phosphoribosyltransferase N-terminal domain"/>
    <property type="match status" value="1"/>
</dbReference>
<dbReference type="OrthoDB" id="9806430at2"/>
<feature type="binding site" evidence="3">
    <location>
        <position position="79"/>
    </location>
    <ligand>
        <name>anthranilate</name>
        <dbReference type="ChEBI" id="CHEBI:16567"/>
        <label>1</label>
    </ligand>
</feature>
<dbReference type="GO" id="GO:0005829">
    <property type="term" value="C:cytosol"/>
    <property type="evidence" value="ECO:0007669"/>
    <property type="project" value="TreeGrafter"/>
</dbReference>
<feature type="binding site" evidence="3">
    <location>
        <begin position="107"/>
        <end position="115"/>
    </location>
    <ligand>
        <name>5-phospho-alpha-D-ribose 1-diphosphate</name>
        <dbReference type="ChEBI" id="CHEBI:58017"/>
    </ligand>
</feature>
<feature type="domain" description="Glycosyl transferase family 3" evidence="4">
    <location>
        <begin position="73"/>
        <end position="322"/>
    </location>
</feature>
<dbReference type="UniPathway" id="UPA00035">
    <property type="reaction ID" value="UER00041"/>
</dbReference>
<feature type="binding site" evidence="3">
    <location>
        <begin position="89"/>
        <end position="92"/>
    </location>
    <ligand>
        <name>5-phospho-alpha-D-ribose 1-diphosphate</name>
        <dbReference type="ChEBI" id="CHEBI:58017"/>
    </ligand>
</feature>
<dbReference type="KEGG" id="als:DJ013_15865"/>
<keyword evidence="3" id="KW-0057">Aromatic amino acid biosynthesis</keyword>
<comment type="cofactor">
    <cofactor evidence="3">
        <name>Mg(2+)</name>
        <dbReference type="ChEBI" id="CHEBI:18420"/>
    </cofactor>
    <text evidence="3">Binds 2 magnesium ions per monomer.</text>
</comment>
<evidence type="ECO:0000256" key="2">
    <source>
        <dbReference type="ARBA" id="ARBA00022679"/>
    </source>
</evidence>
<evidence type="ECO:0000256" key="1">
    <source>
        <dbReference type="ARBA" id="ARBA00022676"/>
    </source>
</evidence>
<feature type="binding site" evidence="3">
    <location>
        <position position="91"/>
    </location>
    <ligand>
        <name>Mg(2+)</name>
        <dbReference type="ChEBI" id="CHEBI:18420"/>
        <label>1</label>
    </ligand>
</feature>
<dbReference type="InterPro" id="IPR017459">
    <property type="entry name" value="Glycosyl_Trfase_fam3_N_dom"/>
</dbReference>
<dbReference type="InterPro" id="IPR035902">
    <property type="entry name" value="Nuc_phospho_transferase"/>
</dbReference>
<comment type="catalytic activity">
    <reaction evidence="3">
        <text>N-(5-phospho-beta-D-ribosyl)anthranilate + diphosphate = 5-phospho-alpha-D-ribose 1-diphosphate + anthranilate</text>
        <dbReference type="Rhea" id="RHEA:11768"/>
        <dbReference type="ChEBI" id="CHEBI:16567"/>
        <dbReference type="ChEBI" id="CHEBI:18277"/>
        <dbReference type="ChEBI" id="CHEBI:33019"/>
        <dbReference type="ChEBI" id="CHEBI:58017"/>
        <dbReference type="EC" id="2.4.2.18"/>
    </reaction>
</comment>
<dbReference type="Proteomes" id="UP000249873">
    <property type="component" value="Chromosome"/>
</dbReference>
<dbReference type="SUPFAM" id="SSF52418">
    <property type="entry name" value="Nucleoside phosphorylase/phosphoribosyltransferase catalytic domain"/>
    <property type="match status" value="1"/>
</dbReference>
<protein>
    <recommendedName>
        <fullName evidence="3">Anthranilate phosphoribosyltransferase</fullName>
        <ecNumber evidence="3">2.4.2.18</ecNumber>
    </recommendedName>
</protein>
<keyword evidence="3" id="KW-0479">Metal-binding</keyword>
<keyword evidence="3" id="KW-0822">Tryptophan biosynthesis</keyword>
<comment type="function">
    <text evidence="3">Catalyzes the transfer of the phosphoribosyl group of 5-phosphorylribose-1-pyrophosphate (PRPP) to anthranilate to yield N-(5'-phosphoribosyl)-anthranilate (PRA).</text>
</comment>
<dbReference type="InterPro" id="IPR000312">
    <property type="entry name" value="Glycosyl_Trfase_fam3"/>
</dbReference>